<dbReference type="EMBL" id="JAVLET010000001">
    <property type="protein sequence ID" value="KAL0474783.1"/>
    <property type="molecule type" value="Genomic_DNA"/>
</dbReference>
<name>A0ABR3DSD1_NEUIN</name>
<reference evidence="2 3" key="1">
    <citation type="submission" date="2023-09" db="EMBL/GenBank/DDBJ databases">
        <title>Multi-omics analysis of a traditional fermented food reveals byproduct-associated fungal strains for waste-to-food upcycling.</title>
        <authorList>
            <consortium name="Lawrence Berkeley National Laboratory"/>
            <person name="Rekdal V.M."/>
            <person name="Villalobos-Escobedo J.M."/>
            <person name="Rodriguez-Valeron N."/>
            <person name="Garcia M.O."/>
            <person name="Vasquez D.P."/>
            <person name="Damayanti I."/>
            <person name="Sorensen P.M."/>
            <person name="Baidoo E.E."/>
            <person name="De Carvalho A.C."/>
            <person name="Riley R."/>
            <person name="Lipzen A."/>
            <person name="He G."/>
            <person name="Yan M."/>
            <person name="Haridas S."/>
            <person name="Daum C."/>
            <person name="Yoshinaga Y."/>
            <person name="Ng V."/>
            <person name="Grigoriev I.V."/>
            <person name="Munk R."/>
            <person name="Nuraida L."/>
            <person name="Wijaya C.H."/>
            <person name="Morales P.-C."/>
            <person name="Keasling J.D."/>
        </authorList>
    </citation>
    <scope>NUCLEOTIDE SEQUENCE [LARGE SCALE GENOMIC DNA]</scope>
    <source>
        <strain evidence="2 3">FGSC 2613</strain>
    </source>
</reference>
<evidence type="ECO:0000313" key="2">
    <source>
        <dbReference type="EMBL" id="KAL0474783.1"/>
    </source>
</evidence>
<protein>
    <submittedName>
        <fullName evidence="2">Uncharacterized protein</fullName>
    </submittedName>
</protein>
<organism evidence="2 3">
    <name type="scientific">Neurospora intermedia</name>
    <dbReference type="NCBI Taxonomy" id="5142"/>
    <lineage>
        <taxon>Eukaryota</taxon>
        <taxon>Fungi</taxon>
        <taxon>Dikarya</taxon>
        <taxon>Ascomycota</taxon>
        <taxon>Pezizomycotina</taxon>
        <taxon>Sordariomycetes</taxon>
        <taxon>Sordariomycetidae</taxon>
        <taxon>Sordariales</taxon>
        <taxon>Sordariaceae</taxon>
        <taxon>Neurospora</taxon>
    </lineage>
</organism>
<evidence type="ECO:0000313" key="3">
    <source>
        <dbReference type="Proteomes" id="UP001451303"/>
    </source>
</evidence>
<accession>A0ABR3DSD1</accession>
<comment type="caution">
    <text evidence="2">The sequence shown here is derived from an EMBL/GenBank/DDBJ whole genome shotgun (WGS) entry which is preliminary data.</text>
</comment>
<feature type="non-terminal residue" evidence="2">
    <location>
        <position position="1"/>
    </location>
</feature>
<feature type="region of interest" description="Disordered" evidence="1">
    <location>
        <begin position="40"/>
        <end position="73"/>
    </location>
</feature>
<feature type="compositionally biased region" description="Basic and acidic residues" evidence="1">
    <location>
        <begin position="40"/>
        <end position="54"/>
    </location>
</feature>
<keyword evidence="3" id="KW-1185">Reference proteome</keyword>
<evidence type="ECO:0000256" key="1">
    <source>
        <dbReference type="SAM" id="MobiDB-lite"/>
    </source>
</evidence>
<gene>
    <name evidence="2" type="ORF">QR685DRAFT_413815</name>
</gene>
<sequence>LAPSWLAGEDGKVNKVNMPCLCPLRLGAAEGGRRARGHEGILLDDMPGHPKEVPVELDSLETEPSGVKTQKNP</sequence>
<dbReference type="Proteomes" id="UP001451303">
    <property type="component" value="Unassembled WGS sequence"/>
</dbReference>
<feature type="non-terminal residue" evidence="2">
    <location>
        <position position="73"/>
    </location>
</feature>
<proteinExistence type="predicted"/>